<evidence type="ECO:0000256" key="1">
    <source>
        <dbReference type="SAM" id="SignalP"/>
    </source>
</evidence>
<evidence type="ECO:0000313" key="2">
    <source>
        <dbReference type="EMBL" id="QIG81682.1"/>
    </source>
</evidence>
<gene>
    <name evidence="2" type="ORF">G5C33_19110</name>
</gene>
<reference evidence="2 3" key="1">
    <citation type="submission" date="2020-02" db="EMBL/GenBank/DDBJ databases">
        <authorList>
            <person name="Zheng R.K."/>
            <person name="Sun C.M."/>
        </authorList>
    </citation>
    <scope>NUCLEOTIDE SEQUENCE [LARGE SCALE GENOMIC DNA]</scope>
    <source>
        <strain evidence="3">zrk23</strain>
    </source>
</reference>
<name>A0A6G6Y9R4_9SPHN</name>
<dbReference type="NCBIfam" id="NF047636">
    <property type="entry name" value="CC_3452_fam"/>
    <property type="match status" value="1"/>
</dbReference>
<dbReference type="EMBL" id="CP049109">
    <property type="protein sequence ID" value="QIG81682.1"/>
    <property type="molecule type" value="Genomic_DNA"/>
</dbReference>
<dbReference type="Proteomes" id="UP000501568">
    <property type="component" value="Chromosome"/>
</dbReference>
<dbReference type="Pfam" id="PF26624">
    <property type="entry name" value="DUF8200"/>
    <property type="match status" value="1"/>
</dbReference>
<organism evidence="2 3">
    <name type="scientific">Stakelama tenebrarum</name>
    <dbReference type="NCBI Taxonomy" id="2711215"/>
    <lineage>
        <taxon>Bacteria</taxon>
        <taxon>Pseudomonadati</taxon>
        <taxon>Pseudomonadota</taxon>
        <taxon>Alphaproteobacteria</taxon>
        <taxon>Sphingomonadales</taxon>
        <taxon>Sphingomonadaceae</taxon>
        <taxon>Stakelama</taxon>
    </lineage>
</organism>
<keyword evidence="1" id="KW-0732">Signal</keyword>
<feature type="signal peptide" evidence="1">
    <location>
        <begin position="1"/>
        <end position="24"/>
    </location>
</feature>
<protein>
    <recommendedName>
        <fullName evidence="4">UrcA family protein</fullName>
    </recommendedName>
</protein>
<dbReference type="InterPro" id="IPR058513">
    <property type="entry name" value="DUF8200"/>
</dbReference>
<evidence type="ECO:0008006" key="4">
    <source>
        <dbReference type="Google" id="ProtNLM"/>
    </source>
</evidence>
<dbReference type="RefSeq" id="WP_165328609.1">
    <property type="nucleotide sequence ID" value="NZ_CP049109.1"/>
</dbReference>
<keyword evidence="3" id="KW-1185">Reference proteome</keyword>
<feature type="chain" id="PRO_5026054654" description="UrcA family protein" evidence="1">
    <location>
        <begin position="25"/>
        <end position="105"/>
    </location>
</feature>
<evidence type="ECO:0000313" key="3">
    <source>
        <dbReference type="Proteomes" id="UP000501568"/>
    </source>
</evidence>
<sequence length="105" mass="10968">MVRLIQAAAAAAAMLPLVPATSEAQSAGVHYSAVPVAAPEKERIVTRRAVWHCDAQRCVAPRASSRDAVICQSIAREIGRLASFTANGSPFDAAALSECNAYAQS</sequence>
<dbReference type="AlphaFoldDB" id="A0A6G6Y9R4"/>
<dbReference type="InterPro" id="IPR058067">
    <property type="entry name" value="CC_3452-like"/>
</dbReference>
<proteinExistence type="predicted"/>
<accession>A0A6G6Y9R4</accession>
<dbReference type="KEGG" id="spzr:G5C33_19110"/>